<dbReference type="HOGENOM" id="CLU_1689430_0_0_1"/>
<feature type="region of interest" description="Disordered" evidence="1">
    <location>
        <begin position="1"/>
        <end position="41"/>
    </location>
</feature>
<name>J3LU92_ORYBR</name>
<organism evidence="2">
    <name type="scientific">Oryza brachyantha</name>
    <name type="common">malo sina</name>
    <dbReference type="NCBI Taxonomy" id="4533"/>
    <lineage>
        <taxon>Eukaryota</taxon>
        <taxon>Viridiplantae</taxon>
        <taxon>Streptophyta</taxon>
        <taxon>Embryophyta</taxon>
        <taxon>Tracheophyta</taxon>
        <taxon>Spermatophyta</taxon>
        <taxon>Magnoliopsida</taxon>
        <taxon>Liliopsida</taxon>
        <taxon>Poales</taxon>
        <taxon>Poaceae</taxon>
        <taxon>BOP clade</taxon>
        <taxon>Oryzoideae</taxon>
        <taxon>Oryzeae</taxon>
        <taxon>Oryzinae</taxon>
        <taxon>Oryza</taxon>
    </lineage>
</organism>
<reference evidence="2" key="1">
    <citation type="journal article" date="2013" name="Nat. Commun.">
        <title>Whole-genome sequencing of Oryza brachyantha reveals mechanisms underlying Oryza genome evolution.</title>
        <authorList>
            <person name="Chen J."/>
            <person name="Huang Q."/>
            <person name="Gao D."/>
            <person name="Wang J."/>
            <person name="Lang Y."/>
            <person name="Liu T."/>
            <person name="Li B."/>
            <person name="Bai Z."/>
            <person name="Luis Goicoechea J."/>
            <person name="Liang C."/>
            <person name="Chen C."/>
            <person name="Zhang W."/>
            <person name="Sun S."/>
            <person name="Liao Y."/>
            <person name="Zhang X."/>
            <person name="Yang L."/>
            <person name="Song C."/>
            <person name="Wang M."/>
            <person name="Shi J."/>
            <person name="Liu G."/>
            <person name="Liu J."/>
            <person name="Zhou H."/>
            <person name="Zhou W."/>
            <person name="Yu Q."/>
            <person name="An N."/>
            <person name="Chen Y."/>
            <person name="Cai Q."/>
            <person name="Wang B."/>
            <person name="Liu B."/>
            <person name="Min J."/>
            <person name="Huang Y."/>
            <person name="Wu H."/>
            <person name="Li Z."/>
            <person name="Zhang Y."/>
            <person name="Yin Y."/>
            <person name="Song W."/>
            <person name="Jiang J."/>
            <person name="Jackson S.A."/>
            <person name="Wing R.A."/>
            <person name="Wang J."/>
            <person name="Chen M."/>
        </authorList>
    </citation>
    <scope>NUCLEOTIDE SEQUENCE [LARGE SCALE GENOMIC DNA]</scope>
    <source>
        <strain evidence="2">cv. IRGC 101232</strain>
    </source>
</reference>
<evidence type="ECO:0000313" key="3">
    <source>
        <dbReference type="Proteomes" id="UP000006038"/>
    </source>
</evidence>
<proteinExistence type="predicted"/>
<sequence>MGSNATSQKPKEERVQSPSRGMGHTALTRSNAVRQDGRTRRPLGFFQVGTVAVGGTGHSHRMEGTEGQMGHFHAGRPFVFGGTGRDHGAALTQQPNRVRTTQRKAKKVKQSVCACSLALRNSTVLRTGTAPTTRLTRWMFLWASPSLSLGILQNLC</sequence>
<reference evidence="2" key="2">
    <citation type="submission" date="2013-04" db="UniProtKB">
        <authorList>
            <consortium name="EnsemblPlants"/>
        </authorList>
    </citation>
    <scope>IDENTIFICATION</scope>
</reference>
<evidence type="ECO:0000313" key="2">
    <source>
        <dbReference type="EnsemblPlants" id="OB03G46180.1"/>
    </source>
</evidence>
<protein>
    <submittedName>
        <fullName evidence="2">Uncharacterized protein</fullName>
    </submittedName>
</protein>
<dbReference type="EnsemblPlants" id="OB03G46180.1">
    <property type="protein sequence ID" value="OB03G46180.1"/>
    <property type="gene ID" value="OB03G46180"/>
</dbReference>
<evidence type="ECO:0000256" key="1">
    <source>
        <dbReference type="SAM" id="MobiDB-lite"/>
    </source>
</evidence>
<dbReference type="Proteomes" id="UP000006038">
    <property type="component" value="Chromosome 3"/>
</dbReference>
<keyword evidence="3" id="KW-1185">Reference proteome</keyword>
<dbReference type="Gramene" id="OB03G46180.1">
    <property type="protein sequence ID" value="OB03G46180.1"/>
    <property type="gene ID" value="OB03G46180"/>
</dbReference>
<accession>J3LU92</accession>
<dbReference type="AlphaFoldDB" id="J3LU92"/>